<dbReference type="RefSeq" id="WP_348788764.1">
    <property type="nucleotide sequence ID" value="NZ_CP157390.1"/>
</dbReference>
<dbReference type="FunFam" id="3.40.50.720:FF:000084">
    <property type="entry name" value="Short-chain dehydrogenase reductase"/>
    <property type="match status" value="1"/>
</dbReference>
<gene>
    <name evidence="3" type="ORF">AAME72_03045</name>
</gene>
<accession>A0AAU7GFM3</accession>
<organism evidence="3">
    <name type="scientific">Leifsonia sp. NPDC080035</name>
    <dbReference type="NCBI Taxonomy" id="3143936"/>
    <lineage>
        <taxon>Bacteria</taxon>
        <taxon>Bacillati</taxon>
        <taxon>Actinomycetota</taxon>
        <taxon>Actinomycetes</taxon>
        <taxon>Micrococcales</taxon>
        <taxon>Microbacteriaceae</taxon>
        <taxon>Leifsonia</taxon>
    </lineage>
</organism>
<dbReference type="Gene3D" id="3.40.50.720">
    <property type="entry name" value="NAD(P)-binding Rossmann-like Domain"/>
    <property type="match status" value="1"/>
</dbReference>
<dbReference type="GO" id="GO:0047936">
    <property type="term" value="F:glucose 1-dehydrogenase [NAD(P)+] activity"/>
    <property type="evidence" value="ECO:0007669"/>
    <property type="project" value="UniProtKB-EC"/>
</dbReference>
<evidence type="ECO:0000256" key="2">
    <source>
        <dbReference type="ARBA" id="ARBA00023002"/>
    </source>
</evidence>
<dbReference type="EMBL" id="CP157390">
    <property type="protein sequence ID" value="XBM48843.1"/>
    <property type="molecule type" value="Genomic_DNA"/>
</dbReference>
<name>A0AAU7GFM3_9MICO</name>
<dbReference type="SUPFAM" id="SSF51735">
    <property type="entry name" value="NAD(P)-binding Rossmann-fold domains"/>
    <property type="match status" value="1"/>
</dbReference>
<proteinExistence type="inferred from homology"/>
<dbReference type="NCBIfam" id="NF005559">
    <property type="entry name" value="PRK07231.1"/>
    <property type="match status" value="1"/>
</dbReference>
<dbReference type="PROSITE" id="PS00061">
    <property type="entry name" value="ADH_SHORT"/>
    <property type="match status" value="1"/>
</dbReference>
<dbReference type="PANTHER" id="PTHR43639">
    <property type="entry name" value="OXIDOREDUCTASE, SHORT-CHAIN DEHYDROGENASE/REDUCTASE FAMILY (AFU_ORTHOLOGUE AFUA_5G02870)"/>
    <property type="match status" value="1"/>
</dbReference>
<evidence type="ECO:0000313" key="3">
    <source>
        <dbReference type="EMBL" id="XBM48843.1"/>
    </source>
</evidence>
<dbReference type="InterPro" id="IPR020904">
    <property type="entry name" value="Sc_DH/Rdtase_CS"/>
</dbReference>
<reference evidence="3" key="1">
    <citation type="submission" date="2024-05" db="EMBL/GenBank/DDBJ databases">
        <title>The Natural Products Discovery Center: Release of the First 8490 Sequenced Strains for Exploring Actinobacteria Biosynthetic Diversity.</title>
        <authorList>
            <person name="Kalkreuter E."/>
            <person name="Kautsar S.A."/>
            <person name="Yang D."/>
            <person name="Bader C.D."/>
            <person name="Teijaro C.N."/>
            <person name="Fluegel L."/>
            <person name="Davis C.M."/>
            <person name="Simpson J.R."/>
            <person name="Lauterbach L."/>
            <person name="Steele A.D."/>
            <person name="Gui C."/>
            <person name="Meng S."/>
            <person name="Li G."/>
            <person name="Viehrig K."/>
            <person name="Ye F."/>
            <person name="Su P."/>
            <person name="Kiefer A.F."/>
            <person name="Nichols A."/>
            <person name="Cepeda A.J."/>
            <person name="Yan W."/>
            <person name="Fan B."/>
            <person name="Jiang Y."/>
            <person name="Adhikari A."/>
            <person name="Zheng C.-J."/>
            <person name="Schuster L."/>
            <person name="Cowan T.M."/>
            <person name="Smanski M.J."/>
            <person name="Chevrette M.G."/>
            <person name="de Carvalho L.P.S."/>
            <person name="Shen B."/>
        </authorList>
    </citation>
    <scope>NUCLEOTIDE SEQUENCE</scope>
    <source>
        <strain evidence="3">NPDC080035</strain>
    </source>
</reference>
<evidence type="ECO:0000256" key="1">
    <source>
        <dbReference type="ARBA" id="ARBA00006484"/>
    </source>
</evidence>
<dbReference type="InterPro" id="IPR002347">
    <property type="entry name" value="SDR_fam"/>
</dbReference>
<dbReference type="InterPro" id="IPR036291">
    <property type="entry name" value="NAD(P)-bd_dom_sf"/>
</dbReference>
<dbReference type="EC" id="1.1.1.47" evidence="3"/>
<dbReference type="Pfam" id="PF13561">
    <property type="entry name" value="adh_short_C2"/>
    <property type="match status" value="1"/>
</dbReference>
<protein>
    <submittedName>
        <fullName evidence="3">Glucose 1-dehydrogenase</fullName>
        <ecNumber evidence="3">1.1.1.47</ecNumber>
    </submittedName>
</protein>
<sequence>MDLSGKSIVVTGGNSGIGAAIVRALAAAGASVVIDYVSHPEDAADLVKEITADGGHAIGVDADVSTIAGLSKLVSTAVDEFGKLDGFVNNAGIEDRHSLLEVDEESFEKIMTVDMKSAVFGTQLAAKQFIQQGTGGVVVNVSSVHEDWPMPGNLMYCVAKGGMRMLTRTAGVELGPQNVRIVNVAPGAVDTPINEETMKDDSMRQKLENSIPLRKVADPAEIGDVVAFVLSDDARYITATTVFVDGGIMQGSVGL</sequence>
<dbReference type="PRINTS" id="PR00081">
    <property type="entry name" value="GDHRDH"/>
</dbReference>
<comment type="similarity">
    <text evidence="1">Belongs to the short-chain dehydrogenases/reductases (SDR) family.</text>
</comment>
<dbReference type="AlphaFoldDB" id="A0AAU7GFM3"/>
<keyword evidence="2 3" id="KW-0560">Oxidoreductase</keyword>
<dbReference type="PANTHER" id="PTHR43639:SF1">
    <property type="entry name" value="SHORT-CHAIN DEHYDROGENASE_REDUCTASE FAMILY PROTEIN"/>
    <property type="match status" value="1"/>
</dbReference>
<dbReference type="PRINTS" id="PR00080">
    <property type="entry name" value="SDRFAMILY"/>
</dbReference>